<dbReference type="SUPFAM" id="SSF46785">
    <property type="entry name" value="Winged helix' DNA-binding domain"/>
    <property type="match status" value="1"/>
</dbReference>
<dbReference type="GO" id="GO:0043565">
    <property type="term" value="F:sequence-specific DNA binding"/>
    <property type="evidence" value="ECO:0007669"/>
    <property type="project" value="TreeGrafter"/>
</dbReference>
<protein>
    <submittedName>
        <fullName evidence="6">Transcriptional regulator GcvA</fullName>
    </submittedName>
</protein>
<feature type="domain" description="HTH lysR-type" evidence="5">
    <location>
        <begin position="6"/>
        <end position="63"/>
    </location>
</feature>
<organism evidence="6 7">
    <name type="scientific">Achromobacter denitrificans</name>
    <name type="common">Alcaligenes denitrificans</name>
    <dbReference type="NCBI Taxonomy" id="32002"/>
    <lineage>
        <taxon>Bacteria</taxon>
        <taxon>Pseudomonadati</taxon>
        <taxon>Pseudomonadota</taxon>
        <taxon>Betaproteobacteria</taxon>
        <taxon>Burkholderiales</taxon>
        <taxon>Alcaligenaceae</taxon>
        <taxon>Achromobacter</taxon>
    </lineage>
</organism>
<proteinExistence type="inferred from homology"/>
<dbReference type="Proteomes" id="UP000509782">
    <property type="component" value="Chromosome"/>
</dbReference>
<dbReference type="Gene3D" id="3.40.190.10">
    <property type="entry name" value="Periplasmic binding protein-like II"/>
    <property type="match status" value="2"/>
</dbReference>
<dbReference type="InterPro" id="IPR036388">
    <property type="entry name" value="WH-like_DNA-bd_sf"/>
</dbReference>
<dbReference type="Pfam" id="PF00126">
    <property type="entry name" value="HTH_1"/>
    <property type="match status" value="1"/>
</dbReference>
<dbReference type="PANTHER" id="PTHR30537">
    <property type="entry name" value="HTH-TYPE TRANSCRIPTIONAL REGULATOR"/>
    <property type="match status" value="1"/>
</dbReference>
<keyword evidence="3" id="KW-0238">DNA-binding</keyword>
<dbReference type="InterPro" id="IPR000847">
    <property type="entry name" value="LysR_HTH_N"/>
</dbReference>
<comment type="similarity">
    <text evidence="1">Belongs to the LysR transcriptional regulatory family.</text>
</comment>
<dbReference type="FunFam" id="1.10.10.10:FF:000038">
    <property type="entry name" value="Glycine cleavage system transcriptional activator"/>
    <property type="match status" value="1"/>
</dbReference>
<dbReference type="PROSITE" id="PS50931">
    <property type="entry name" value="HTH_LYSR"/>
    <property type="match status" value="1"/>
</dbReference>
<reference evidence="6 7" key="1">
    <citation type="submission" date="2020-05" db="EMBL/GenBank/DDBJ databases">
        <title>FDA dAtabase for Regulatory Grade micrObial Sequences (FDA-ARGOS): Supporting development and validation of Infectious Disease Dx tests.</title>
        <authorList>
            <person name="Sproer C."/>
            <person name="Gronow S."/>
            <person name="Severitt S."/>
            <person name="Schroder I."/>
            <person name="Tallon L."/>
            <person name="Sadzewicz L."/>
            <person name="Zhao X."/>
            <person name="Vavikolanu K."/>
            <person name="Mehta A."/>
            <person name="Aluvathingal J."/>
            <person name="Nadendla S."/>
            <person name="Myers T."/>
            <person name="Yan Y."/>
            <person name="Sichtig H."/>
        </authorList>
    </citation>
    <scope>NUCLEOTIDE SEQUENCE [LARGE SCALE GENOMIC DNA]</scope>
    <source>
        <strain evidence="6 7">FDAARGOS_787</strain>
    </source>
</reference>
<evidence type="ECO:0000259" key="5">
    <source>
        <dbReference type="PROSITE" id="PS50931"/>
    </source>
</evidence>
<evidence type="ECO:0000256" key="1">
    <source>
        <dbReference type="ARBA" id="ARBA00009437"/>
    </source>
</evidence>
<dbReference type="InterPro" id="IPR058163">
    <property type="entry name" value="LysR-type_TF_proteobact-type"/>
</dbReference>
<dbReference type="GO" id="GO:0003700">
    <property type="term" value="F:DNA-binding transcription factor activity"/>
    <property type="evidence" value="ECO:0007669"/>
    <property type="project" value="InterPro"/>
</dbReference>
<dbReference type="RefSeq" id="WP_062681371.1">
    <property type="nucleotide sequence ID" value="NZ_CADIJN010000003.1"/>
</dbReference>
<dbReference type="Pfam" id="PF03466">
    <property type="entry name" value="LysR_substrate"/>
    <property type="match status" value="1"/>
</dbReference>
<dbReference type="EMBL" id="CP054569">
    <property type="protein sequence ID" value="QKQ46253.1"/>
    <property type="molecule type" value="Genomic_DNA"/>
</dbReference>
<dbReference type="GO" id="GO:0006351">
    <property type="term" value="P:DNA-templated transcription"/>
    <property type="evidence" value="ECO:0007669"/>
    <property type="project" value="TreeGrafter"/>
</dbReference>
<dbReference type="NCBIfam" id="NF008352">
    <property type="entry name" value="PRK11139.1"/>
    <property type="match status" value="1"/>
</dbReference>
<keyword evidence="4" id="KW-0804">Transcription</keyword>
<evidence type="ECO:0000256" key="4">
    <source>
        <dbReference type="ARBA" id="ARBA00023163"/>
    </source>
</evidence>
<dbReference type="PRINTS" id="PR00039">
    <property type="entry name" value="HTHLYSR"/>
</dbReference>
<dbReference type="SUPFAM" id="SSF53850">
    <property type="entry name" value="Periplasmic binding protein-like II"/>
    <property type="match status" value="1"/>
</dbReference>
<dbReference type="InterPro" id="IPR036390">
    <property type="entry name" value="WH_DNA-bd_sf"/>
</dbReference>
<evidence type="ECO:0000313" key="6">
    <source>
        <dbReference type="EMBL" id="QKQ46253.1"/>
    </source>
</evidence>
<dbReference type="AlphaFoldDB" id="A0A427WSA2"/>
<dbReference type="Gene3D" id="1.10.10.10">
    <property type="entry name" value="Winged helix-like DNA-binding domain superfamily/Winged helix DNA-binding domain"/>
    <property type="match status" value="1"/>
</dbReference>
<dbReference type="CDD" id="cd08432">
    <property type="entry name" value="PBP2_GcdR_TrpI_HvrB_AmpR_like"/>
    <property type="match status" value="1"/>
</dbReference>
<accession>A0A427WSA2</accession>
<sequence>MPRKIPPLNPLRAFEVSARHMSFTKAAEELFVTSSAVSHQVKSLEENLGIALFVRDSKTLTLTPAGKAYLPGVQEAFRQLEVATYQLHREKSTSLLKINLPPTFAVKWLIPRLSRFSREHPDLDLKVSTSKLMADFSRDAVDMEIRYGRGVYAGLHSELVLPVEVFAVCSPALQQGPHPIHEFADLRHHVLLHDDSTYDDVSNPNWGTWLAHMGVHDLDAARGPSFWPSHLVIDAAIDGQGVALVKKSWVSQDLASGKLVRLFPEHSLPIEFAYYLVFPRNRLEDPRIAAFVDWMREELARDPPA</sequence>
<dbReference type="OrthoDB" id="8591238at2"/>
<evidence type="ECO:0000256" key="3">
    <source>
        <dbReference type="ARBA" id="ARBA00023125"/>
    </source>
</evidence>
<evidence type="ECO:0000313" key="7">
    <source>
        <dbReference type="Proteomes" id="UP000509782"/>
    </source>
</evidence>
<dbReference type="InterPro" id="IPR005119">
    <property type="entry name" value="LysR_subst-bd"/>
</dbReference>
<dbReference type="STRING" id="32002.BVK87_06560"/>
<evidence type="ECO:0000256" key="2">
    <source>
        <dbReference type="ARBA" id="ARBA00023015"/>
    </source>
</evidence>
<dbReference type="PANTHER" id="PTHR30537:SF26">
    <property type="entry name" value="GLYCINE CLEAVAGE SYSTEM TRANSCRIPTIONAL ACTIVATOR"/>
    <property type="match status" value="1"/>
</dbReference>
<name>A0A427WSA2_ACHDE</name>
<keyword evidence="2" id="KW-0805">Transcription regulation</keyword>
<gene>
    <name evidence="6" type="ORF">FOC81_05955</name>
</gene>